<gene>
    <name evidence="4" type="ORF">JBS370_LOCUS36905</name>
</gene>
<dbReference type="InterPro" id="IPR019734">
    <property type="entry name" value="TPR_rpt"/>
</dbReference>
<evidence type="ECO:0000256" key="3">
    <source>
        <dbReference type="PROSITE-ProRule" id="PRU00339"/>
    </source>
</evidence>
<dbReference type="SMART" id="SM00028">
    <property type="entry name" value="TPR"/>
    <property type="match status" value="3"/>
</dbReference>
<evidence type="ECO:0000313" key="5">
    <source>
        <dbReference type="Proteomes" id="UP000663836"/>
    </source>
</evidence>
<dbReference type="PANTHER" id="PTHR45641">
    <property type="entry name" value="TETRATRICOPEPTIDE REPEAT PROTEIN (AFU_ORTHOLOGUE AFUA_6G03870)"/>
    <property type="match status" value="1"/>
</dbReference>
<feature type="non-terminal residue" evidence="4">
    <location>
        <position position="1"/>
    </location>
</feature>
<feature type="repeat" description="TPR" evidence="3">
    <location>
        <begin position="75"/>
        <end position="108"/>
    </location>
</feature>
<dbReference type="Proteomes" id="UP000663836">
    <property type="component" value="Unassembled WGS sequence"/>
</dbReference>
<dbReference type="EMBL" id="CAJOBD010015522">
    <property type="protein sequence ID" value="CAF4209102.1"/>
    <property type="molecule type" value="Genomic_DNA"/>
</dbReference>
<comment type="caution">
    <text evidence="4">The sequence shown here is derived from an EMBL/GenBank/DDBJ whole genome shotgun (WGS) entry which is preliminary data.</text>
</comment>
<feature type="non-terminal residue" evidence="4">
    <location>
        <position position="143"/>
    </location>
</feature>
<dbReference type="PROSITE" id="PS50293">
    <property type="entry name" value="TPR_REGION"/>
    <property type="match status" value="1"/>
</dbReference>
<dbReference type="PROSITE" id="PS50005">
    <property type="entry name" value="TPR"/>
    <property type="match status" value="2"/>
</dbReference>
<evidence type="ECO:0008006" key="6">
    <source>
        <dbReference type="Google" id="ProtNLM"/>
    </source>
</evidence>
<dbReference type="AlphaFoldDB" id="A0A820C1N6"/>
<dbReference type="InterPro" id="IPR011990">
    <property type="entry name" value="TPR-like_helical_dom_sf"/>
</dbReference>
<accession>A0A820C1N6</accession>
<organism evidence="4 5">
    <name type="scientific">Rotaria sordida</name>
    <dbReference type="NCBI Taxonomy" id="392033"/>
    <lineage>
        <taxon>Eukaryota</taxon>
        <taxon>Metazoa</taxon>
        <taxon>Spiralia</taxon>
        <taxon>Gnathifera</taxon>
        <taxon>Rotifera</taxon>
        <taxon>Eurotatoria</taxon>
        <taxon>Bdelloidea</taxon>
        <taxon>Philodinida</taxon>
        <taxon>Philodinidae</taxon>
        <taxon>Rotaria</taxon>
    </lineage>
</organism>
<evidence type="ECO:0000313" key="4">
    <source>
        <dbReference type="EMBL" id="CAF4209102.1"/>
    </source>
</evidence>
<proteinExistence type="predicted"/>
<evidence type="ECO:0000256" key="2">
    <source>
        <dbReference type="ARBA" id="ARBA00022803"/>
    </source>
</evidence>
<feature type="repeat" description="TPR" evidence="3">
    <location>
        <begin position="34"/>
        <end position="67"/>
    </location>
</feature>
<dbReference type="Pfam" id="PF13424">
    <property type="entry name" value="TPR_12"/>
    <property type="match status" value="2"/>
</dbReference>
<reference evidence="4" key="1">
    <citation type="submission" date="2021-02" db="EMBL/GenBank/DDBJ databases">
        <authorList>
            <person name="Nowell W R."/>
        </authorList>
    </citation>
    <scope>NUCLEOTIDE SEQUENCE</scope>
</reference>
<keyword evidence="2 3" id="KW-0802">TPR repeat</keyword>
<name>A0A820C1N6_9BILA</name>
<dbReference type="SUPFAM" id="SSF48452">
    <property type="entry name" value="TPR-like"/>
    <property type="match status" value="1"/>
</dbReference>
<keyword evidence="1" id="KW-0677">Repeat</keyword>
<protein>
    <recommendedName>
        <fullName evidence="6">Kinesin light chain</fullName>
    </recommendedName>
</protein>
<evidence type="ECO:0000256" key="1">
    <source>
        <dbReference type="ARBA" id="ARBA00022737"/>
    </source>
</evidence>
<dbReference type="PANTHER" id="PTHR45641:SF19">
    <property type="entry name" value="NEPHROCYSTIN-3"/>
    <property type="match status" value="1"/>
</dbReference>
<dbReference type="Gene3D" id="1.25.40.10">
    <property type="entry name" value="Tetratricopeptide repeat domain"/>
    <property type="match status" value="1"/>
</dbReference>
<sequence>VYRSLKDYSKALDNFEKCLAIVQKTLPERHPNRAIIYSNIGDVHRLMGSYDRALSFHQKALNIQENVQDNPLECATTYTNLGETYREMKDYSTALTYFQKGLEIRQKKLPKNHPDLAIIFHNMAKLYLATQQCSMAMENVQQA</sequence>